<evidence type="ECO:0000313" key="3">
    <source>
        <dbReference type="Proteomes" id="UP001634394"/>
    </source>
</evidence>
<evidence type="ECO:0000313" key="2">
    <source>
        <dbReference type="EMBL" id="KAL3885074.1"/>
    </source>
</evidence>
<keyword evidence="3" id="KW-1185">Reference proteome</keyword>
<comment type="caution">
    <text evidence="2">The sequence shown here is derived from an EMBL/GenBank/DDBJ whole genome shotgun (WGS) entry which is preliminary data.</text>
</comment>
<protein>
    <submittedName>
        <fullName evidence="2">Uncharacterized protein</fullName>
    </submittedName>
</protein>
<feature type="non-terminal residue" evidence="2">
    <location>
        <position position="1"/>
    </location>
</feature>
<gene>
    <name evidence="2" type="ORF">ACJMK2_025172</name>
</gene>
<evidence type="ECO:0000256" key="1">
    <source>
        <dbReference type="SAM" id="Phobius"/>
    </source>
</evidence>
<feature type="non-terminal residue" evidence="2">
    <location>
        <position position="151"/>
    </location>
</feature>
<name>A0ABD3XFP2_SINWO</name>
<keyword evidence="1" id="KW-0812">Transmembrane</keyword>
<organism evidence="2 3">
    <name type="scientific">Sinanodonta woodiana</name>
    <name type="common">Chinese pond mussel</name>
    <name type="synonym">Anodonta woodiana</name>
    <dbReference type="NCBI Taxonomy" id="1069815"/>
    <lineage>
        <taxon>Eukaryota</taxon>
        <taxon>Metazoa</taxon>
        <taxon>Spiralia</taxon>
        <taxon>Lophotrochozoa</taxon>
        <taxon>Mollusca</taxon>
        <taxon>Bivalvia</taxon>
        <taxon>Autobranchia</taxon>
        <taxon>Heteroconchia</taxon>
        <taxon>Palaeoheterodonta</taxon>
        <taxon>Unionida</taxon>
        <taxon>Unionoidea</taxon>
        <taxon>Unionidae</taxon>
        <taxon>Unioninae</taxon>
        <taxon>Sinanodonta</taxon>
    </lineage>
</organism>
<accession>A0ABD3XFP2</accession>
<sequence length="151" mass="16965">TDMWIFLGIAGGVFTVLVALAISVVCLIRRMRRKTASKMGLIPLGAGKDAKHLEECEYSKVKDSSGTTTADQIETDFGQIYANQVKPEAYQIYSLSTPEVDQTYDHIHQDEKPSIPYDPTYDHATFESRLNGQIPNFQYVVTNAALHQMEY</sequence>
<reference evidence="2 3" key="1">
    <citation type="submission" date="2024-11" db="EMBL/GenBank/DDBJ databases">
        <title>Chromosome-level genome assembly of the freshwater bivalve Anodonta woodiana.</title>
        <authorList>
            <person name="Chen X."/>
        </authorList>
    </citation>
    <scope>NUCLEOTIDE SEQUENCE [LARGE SCALE GENOMIC DNA]</scope>
    <source>
        <strain evidence="2">MN2024</strain>
        <tissue evidence="2">Gills</tissue>
    </source>
</reference>
<keyword evidence="1" id="KW-1133">Transmembrane helix</keyword>
<dbReference type="Proteomes" id="UP001634394">
    <property type="component" value="Unassembled WGS sequence"/>
</dbReference>
<feature type="transmembrane region" description="Helical" evidence="1">
    <location>
        <begin position="6"/>
        <end position="28"/>
    </location>
</feature>
<keyword evidence="1" id="KW-0472">Membrane</keyword>
<dbReference type="AlphaFoldDB" id="A0ABD3XFP2"/>
<dbReference type="EMBL" id="JBJQND010000002">
    <property type="protein sequence ID" value="KAL3885074.1"/>
    <property type="molecule type" value="Genomic_DNA"/>
</dbReference>
<proteinExistence type="predicted"/>